<organism evidence="2 3">
    <name type="scientific">Panicum virgatum</name>
    <name type="common">Blackwell switchgrass</name>
    <dbReference type="NCBI Taxonomy" id="38727"/>
    <lineage>
        <taxon>Eukaryota</taxon>
        <taxon>Viridiplantae</taxon>
        <taxon>Streptophyta</taxon>
        <taxon>Embryophyta</taxon>
        <taxon>Tracheophyta</taxon>
        <taxon>Spermatophyta</taxon>
        <taxon>Magnoliopsida</taxon>
        <taxon>Liliopsida</taxon>
        <taxon>Poales</taxon>
        <taxon>Poaceae</taxon>
        <taxon>PACMAD clade</taxon>
        <taxon>Panicoideae</taxon>
        <taxon>Panicodae</taxon>
        <taxon>Paniceae</taxon>
        <taxon>Panicinae</taxon>
        <taxon>Panicum</taxon>
        <taxon>Panicum sect. Hiantes</taxon>
    </lineage>
</organism>
<evidence type="ECO:0000256" key="1">
    <source>
        <dbReference type="SAM" id="MobiDB-lite"/>
    </source>
</evidence>
<proteinExistence type="predicted"/>
<feature type="region of interest" description="Disordered" evidence="1">
    <location>
        <begin position="47"/>
        <end position="85"/>
    </location>
</feature>
<gene>
    <name evidence="2" type="ORF">PVAP13_4NG228600</name>
</gene>
<comment type="caution">
    <text evidence="2">The sequence shown here is derived from an EMBL/GenBank/DDBJ whole genome shotgun (WGS) entry which is preliminary data.</text>
</comment>
<keyword evidence="3" id="KW-1185">Reference proteome</keyword>
<sequence>MAYQIRHLATSTTRPSTSTRSSSLVATRLASTSPLVSVLHLRPGTPRPARFLPSIPEKLSRPSATAAGAASVPPPPRVPSRPSEVGLVLPPVPTPRVAALFVPSPGCLPPPRGPCLVRDSLAPRGLCGVLT</sequence>
<accession>A0A8T0T517</accession>
<feature type="compositionally biased region" description="Low complexity" evidence="1">
    <location>
        <begin position="8"/>
        <end position="25"/>
    </location>
</feature>
<feature type="region of interest" description="Disordered" evidence="1">
    <location>
        <begin position="1"/>
        <end position="25"/>
    </location>
</feature>
<dbReference type="AlphaFoldDB" id="A0A8T0T517"/>
<evidence type="ECO:0000313" key="2">
    <source>
        <dbReference type="EMBL" id="KAG2606371.1"/>
    </source>
</evidence>
<dbReference type="Proteomes" id="UP000823388">
    <property type="component" value="Chromosome 4N"/>
</dbReference>
<dbReference type="EMBL" id="CM029044">
    <property type="protein sequence ID" value="KAG2606371.1"/>
    <property type="molecule type" value="Genomic_DNA"/>
</dbReference>
<protein>
    <submittedName>
        <fullName evidence="2">Uncharacterized protein</fullName>
    </submittedName>
</protein>
<name>A0A8T0T517_PANVG</name>
<evidence type="ECO:0000313" key="3">
    <source>
        <dbReference type="Proteomes" id="UP000823388"/>
    </source>
</evidence>
<reference evidence="2" key="1">
    <citation type="submission" date="2020-05" db="EMBL/GenBank/DDBJ databases">
        <title>WGS assembly of Panicum virgatum.</title>
        <authorList>
            <person name="Lovell J.T."/>
            <person name="Jenkins J."/>
            <person name="Shu S."/>
            <person name="Juenger T.E."/>
            <person name="Schmutz J."/>
        </authorList>
    </citation>
    <scope>NUCLEOTIDE SEQUENCE</scope>
    <source>
        <strain evidence="2">AP13</strain>
    </source>
</reference>
<feature type="compositionally biased region" description="Low complexity" evidence="1">
    <location>
        <begin position="61"/>
        <end position="71"/>
    </location>
</feature>